<keyword evidence="2" id="KW-1185">Reference proteome</keyword>
<reference evidence="1" key="2">
    <citation type="submission" date="2023-01" db="EMBL/GenBank/DDBJ databases">
        <authorList>
            <person name="Sun Q."/>
            <person name="Evtushenko L."/>
        </authorList>
    </citation>
    <scope>NUCLEOTIDE SEQUENCE</scope>
    <source>
        <strain evidence="1">VKM B-1513</strain>
    </source>
</reference>
<dbReference type="Proteomes" id="UP001143486">
    <property type="component" value="Unassembled WGS sequence"/>
</dbReference>
<sequence>MPVIVQTEIIRGPFHLETIAAAPVAIDPNGLRHDRDSLVLDGTIAPPTAMASPAGTVFTTSDS</sequence>
<evidence type="ECO:0000313" key="1">
    <source>
        <dbReference type="EMBL" id="GLK51483.1"/>
    </source>
</evidence>
<dbReference type="EMBL" id="BSFE01000002">
    <property type="protein sequence ID" value="GLK51483.1"/>
    <property type="molecule type" value="Genomic_DNA"/>
</dbReference>
<comment type="caution">
    <text evidence="1">The sequence shown here is derived from an EMBL/GenBank/DDBJ whole genome shotgun (WGS) entry which is preliminary data.</text>
</comment>
<accession>A0A9W6IJQ3</accession>
<name>A0A9W6IJQ3_9PROT</name>
<evidence type="ECO:0000313" key="2">
    <source>
        <dbReference type="Proteomes" id="UP001143486"/>
    </source>
</evidence>
<gene>
    <name evidence="1" type="ORF">GCM10017621_09910</name>
</gene>
<reference evidence="1" key="1">
    <citation type="journal article" date="2014" name="Int. J. Syst. Evol. Microbiol.">
        <title>Complete genome sequence of Corynebacterium casei LMG S-19264T (=DSM 44701T), isolated from a smear-ripened cheese.</title>
        <authorList>
            <consortium name="US DOE Joint Genome Institute (JGI-PGF)"/>
            <person name="Walter F."/>
            <person name="Albersmeier A."/>
            <person name="Kalinowski J."/>
            <person name="Ruckert C."/>
        </authorList>
    </citation>
    <scope>NUCLEOTIDE SEQUENCE</scope>
    <source>
        <strain evidence="1">VKM B-1513</strain>
    </source>
</reference>
<proteinExistence type="predicted"/>
<dbReference type="AlphaFoldDB" id="A0A9W6IJQ3"/>
<organism evidence="1 2">
    <name type="scientific">Maricaulis virginensis</name>
    <dbReference type="NCBI Taxonomy" id="144022"/>
    <lineage>
        <taxon>Bacteria</taxon>
        <taxon>Pseudomonadati</taxon>
        <taxon>Pseudomonadota</taxon>
        <taxon>Alphaproteobacteria</taxon>
        <taxon>Maricaulales</taxon>
        <taxon>Maricaulaceae</taxon>
        <taxon>Maricaulis</taxon>
    </lineage>
</organism>
<protein>
    <submittedName>
        <fullName evidence="1">Uncharacterized protein</fullName>
    </submittedName>
</protein>